<keyword evidence="7" id="KW-0547">Nucleotide-binding</keyword>
<keyword evidence="6" id="KW-0479">Metal-binding</keyword>
<dbReference type="GO" id="GO:0046872">
    <property type="term" value="F:metal ion binding"/>
    <property type="evidence" value="ECO:0007669"/>
    <property type="project" value="UniProtKB-KW"/>
</dbReference>
<dbReference type="EMBL" id="LGKP01000035">
    <property type="protein sequence ID" value="KPL81592.1"/>
    <property type="molecule type" value="Genomic_DNA"/>
</dbReference>
<accession>A0A0P6Y855</accession>
<gene>
    <name evidence="11" type="ORF">SE18_21905</name>
</gene>
<dbReference type="AlphaFoldDB" id="A0A0P6Y855"/>
<dbReference type="PANTHER" id="PTHR33540:SF2">
    <property type="entry name" value="TRNA THREONYLCARBAMOYLADENOSINE BIOSYNTHESIS PROTEIN TSAE"/>
    <property type="match status" value="1"/>
</dbReference>
<evidence type="ECO:0000256" key="5">
    <source>
        <dbReference type="ARBA" id="ARBA00022694"/>
    </source>
</evidence>
<evidence type="ECO:0000256" key="4">
    <source>
        <dbReference type="ARBA" id="ARBA00022490"/>
    </source>
</evidence>
<evidence type="ECO:0000256" key="8">
    <source>
        <dbReference type="ARBA" id="ARBA00022840"/>
    </source>
</evidence>
<dbReference type="GO" id="GO:0005524">
    <property type="term" value="F:ATP binding"/>
    <property type="evidence" value="ECO:0007669"/>
    <property type="project" value="UniProtKB-KW"/>
</dbReference>
<dbReference type="NCBIfam" id="TIGR00150">
    <property type="entry name" value="T6A_YjeE"/>
    <property type="match status" value="1"/>
</dbReference>
<dbReference type="GO" id="GO:0016301">
    <property type="term" value="F:kinase activity"/>
    <property type="evidence" value="ECO:0007669"/>
    <property type="project" value="UniProtKB-KW"/>
</dbReference>
<evidence type="ECO:0000313" key="12">
    <source>
        <dbReference type="Proteomes" id="UP000050277"/>
    </source>
</evidence>
<keyword evidence="8" id="KW-0067">ATP-binding</keyword>
<evidence type="ECO:0000256" key="7">
    <source>
        <dbReference type="ARBA" id="ARBA00022741"/>
    </source>
</evidence>
<dbReference type="STRING" id="70996.SE18_21905"/>
<evidence type="ECO:0000256" key="1">
    <source>
        <dbReference type="ARBA" id="ARBA00004496"/>
    </source>
</evidence>
<reference evidence="11 12" key="1">
    <citation type="submission" date="2015-07" db="EMBL/GenBank/DDBJ databases">
        <title>Whole genome sequence of Herpetosiphon geysericola DSM 7119.</title>
        <authorList>
            <person name="Hemp J."/>
            <person name="Ward L.M."/>
            <person name="Pace L.A."/>
            <person name="Fischer W.W."/>
        </authorList>
    </citation>
    <scope>NUCLEOTIDE SEQUENCE [LARGE SCALE GENOMIC DNA]</scope>
    <source>
        <strain evidence="11 12">DSM 7119</strain>
    </source>
</reference>
<evidence type="ECO:0000256" key="6">
    <source>
        <dbReference type="ARBA" id="ARBA00022723"/>
    </source>
</evidence>
<comment type="subcellular location">
    <subcellularLocation>
        <location evidence="1">Cytoplasm</location>
    </subcellularLocation>
</comment>
<name>A0A0P6Y855_9CHLR</name>
<dbReference type="Gene3D" id="3.40.50.300">
    <property type="entry name" value="P-loop containing nucleotide triphosphate hydrolases"/>
    <property type="match status" value="1"/>
</dbReference>
<keyword evidence="11" id="KW-0808">Transferase</keyword>
<keyword evidence="9" id="KW-0460">Magnesium</keyword>
<dbReference type="GO" id="GO:0005737">
    <property type="term" value="C:cytoplasm"/>
    <property type="evidence" value="ECO:0007669"/>
    <property type="project" value="UniProtKB-SubCell"/>
</dbReference>
<comment type="similarity">
    <text evidence="2">Belongs to the TsaE family.</text>
</comment>
<dbReference type="Proteomes" id="UP000050277">
    <property type="component" value="Unassembled WGS sequence"/>
</dbReference>
<dbReference type="SUPFAM" id="SSF52540">
    <property type="entry name" value="P-loop containing nucleoside triphosphate hydrolases"/>
    <property type="match status" value="1"/>
</dbReference>
<dbReference type="Pfam" id="PF02367">
    <property type="entry name" value="TsaE"/>
    <property type="match status" value="1"/>
</dbReference>
<proteinExistence type="inferred from homology"/>
<evidence type="ECO:0000256" key="3">
    <source>
        <dbReference type="ARBA" id="ARBA00019010"/>
    </source>
</evidence>
<keyword evidence="12" id="KW-1185">Reference proteome</keyword>
<keyword evidence="11" id="KW-0418">Kinase</keyword>
<evidence type="ECO:0000256" key="10">
    <source>
        <dbReference type="ARBA" id="ARBA00032441"/>
    </source>
</evidence>
<evidence type="ECO:0000256" key="9">
    <source>
        <dbReference type="ARBA" id="ARBA00022842"/>
    </source>
</evidence>
<keyword evidence="5" id="KW-0819">tRNA processing</keyword>
<dbReference type="InterPro" id="IPR027417">
    <property type="entry name" value="P-loop_NTPase"/>
</dbReference>
<dbReference type="PANTHER" id="PTHR33540">
    <property type="entry name" value="TRNA THREONYLCARBAMOYLADENOSINE BIOSYNTHESIS PROTEIN TSAE"/>
    <property type="match status" value="1"/>
</dbReference>
<comment type="caution">
    <text evidence="11">The sequence shown here is derived from an EMBL/GenBank/DDBJ whole genome shotgun (WGS) entry which is preliminary data.</text>
</comment>
<protein>
    <recommendedName>
        <fullName evidence="3">tRNA threonylcarbamoyladenosine biosynthesis protein TsaE</fullName>
    </recommendedName>
    <alternativeName>
        <fullName evidence="10">t(6)A37 threonylcarbamoyladenosine biosynthesis protein TsaE</fullName>
    </alternativeName>
</protein>
<organism evidence="11 12">
    <name type="scientific">Herpetosiphon geysericola</name>
    <dbReference type="NCBI Taxonomy" id="70996"/>
    <lineage>
        <taxon>Bacteria</taxon>
        <taxon>Bacillati</taxon>
        <taxon>Chloroflexota</taxon>
        <taxon>Chloroflexia</taxon>
        <taxon>Herpetosiphonales</taxon>
        <taxon>Herpetosiphonaceae</taxon>
        <taxon>Herpetosiphon</taxon>
    </lineage>
</organism>
<evidence type="ECO:0000313" key="11">
    <source>
        <dbReference type="EMBL" id="KPL81592.1"/>
    </source>
</evidence>
<keyword evidence="4" id="KW-0963">Cytoplasm</keyword>
<evidence type="ECO:0000256" key="2">
    <source>
        <dbReference type="ARBA" id="ARBA00007599"/>
    </source>
</evidence>
<sequence length="174" mass="19380">MEPMKARIPAILEPDSIDVVSHGPAHTVRIGQQIGAALTAGDLVLLFGTFGVGKTHLTKGIASAFGIPEADVTSPTFVLVNNYTADKTHGRTRIHHIDLYRLEGNAKDFDSIGLEELWDDSAICVIEWAERVADSLPSEYLEIRIDHLAETKRMMRLKPHGERYKQLIQRLRGK</sequence>
<dbReference type="PATRIC" id="fig|70996.4.peg.2198"/>
<dbReference type="GO" id="GO:0002949">
    <property type="term" value="P:tRNA threonylcarbamoyladenosine modification"/>
    <property type="evidence" value="ECO:0007669"/>
    <property type="project" value="InterPro"/>
</dbReference>
<dbReference type="InterPro" id="IPR003442">
    <property type="entry name" value="T6A_TsaE"/>
</dbReference>